<protein>
    <submittedName>
        <fullName evidence="4">TonB-dependent receptor-like protein</fullName>
    </submittedName>
</protein>
<dbReference type="PANTHER" id="PTHR30069">
    <property type="entry name" value="TONB-DEPENDENT OUTER MEMBRANE RECEPTOR"/>
    <property type="match status" value="1"/>
</dbReference>
<dbReference type="InterPro" id="IPR039426">
    <property type="entry name" value="TonB-dep_rcpt-like"/>
</dbReference>
<dbReference type="GO" id="GO:0009279">
    <property type="term" value="C:cell outer membrane"/>
    <property type="evidence" value="ECO:0007669"/>
    <property type="project" value="UniProtKB-SubCell"/>
</dbReference>
<dbReference type="AlphaFoldDB" id="A0A2T0WG81"/>
<dbReference type="PROSITE" id="PS52016">
    <property type="entry name" value="TONB_DEPENDENT_REC_3"/>
    <property type="match status" value="1"/>
</dbReference>
<evidence type="ECO:0000313" key="4">
    <source>
        <dbReference type="EMBL" id="PRY85718.1"/>
    </source>
</evidence>
<keyword evidence="2" id="KW-1134">Transmembrane beta strand</keyword>
<keyword evidence="2" id="KW-0998">Cell outer membrane</keyword>
<dbReference type="SUPFAM" id="SSF56935">
    <property type="entry name" value="Porins"/>
    <property type="match status" value="1"/>
</dbReference>
<evidence type="ECO:0000313" key="5">
    <source>
        <dbReference type="Proteomes" id="UP000238157"/>
    </source>
</evidence>
<dbReference type="OrthoDB" id="679547at2"/>
<reference evidence="4 5" key="1">
    <citation type="submission" date="2018-03" db="EMBL/GenBank/DDBJ databases">
        <title>Genomic Encyclopedia of Archaeal and Bacterial Type Strains, Phase II (KMG-II): from individual species to whole genera.</title>
        <authorList>
            <person name="Goeker M."/>
        </authorList>
    </citation>
    <scope>NUCLEOTIDE SEQUENCE [LARGE SCALE GENOMIC DNA]</scope>
    <source>
        <strain evidence="4 5">DSM 27929</strain>
    </source>
</reference>
<comment type="caution">
    <text evidence="4">The sequence shown here is derived from an EMBL/GenBank/DDBJ whole genome shotgun (WGS) entry which is preliminary data.</text>
</comment>
<dbReference type="GO" id="GO:0015344">
    <property type="term" value="F:siderophore uptake transmembrane transporter activity"/>
    <property type="evidence" value="ECO:0007669"/>
    <property type="project" value="TreeGrafter"/>
</dbReference>
<feature type="domain" description="TonB-dependent receptor plug" evidence="3">
    <location>
        <begin position="612"/>
        <end position="703"/>
    </location>
</feature>
<keyword evidence="5" id="KW-1185">Reference proteome</keyword>
<dbReference type="InterPro" id="IPR037066">
    <property type="entry name" value="Plug_dom_sf"/>
</dbReference>
<evidence type="ECO:0000256" key="2">
    <source>
        <dbReference type="PROSITE-ProRule" id="PRU01360"/>
    </source>
</evidence>
<keyword evidence="2" id="KW-0472">Membrane</keyword>
<dbReference type="Gene3D" id="2.60.40.1930">
    <property type="match status" value="1"/>
</dbReference>
<comment type="subcellular location">
    <subcellularLocation>
        <location evidence="2">Cell outer membrane</location>
        <topology evidence="2">Multi-pass membrane protein</topology>
    </subcellularLocation>
</comment>
<organism evidence="4 5">
    <name type="scientific">Mongoliibacter ruber</name>
    <dbReference type="NCBI Taxonomy" id="1750599"/>
    <lineage>
        <taxon>Bacteria</taxon>
        <taxon>Pseudomonadati</taxon>
        <taxon>Bacteroidota</taxon>
        <taxon>Cytophagia</taxon>
        <taxon>Cytophagales</taxon>
        <taxon>Cyclobacteriaceae</taxon>
        <taxon>Mongoliibacter</taxon>
    </lineage>
</organism>
<gene>
    <name evidence="4" type="ORF">CLW00_11160</name>
</gene>
<evidence type="ECO:0000259" key="3">
    <source>
        <dbReference type="Pfam" id="PF07715"/>
    </source>
</evidence>
<dbReference type="InterPro" id="IPR012910">
    <property type="entry name" value="Plug_dom"/>
</dbReference>
<keyword evidence="2" id="KW-0813">Transport</keyword>
<dbReference type="Proteomes" id="UP000238157">
    <property type="component" value="Unassembled WGS sequence"/>
</dbReference>
<dbReference type="GO" id="GO:0044718">
    <property type="term" value="P:siderophore transmembrane transport"/>
    <property type="evidence" value="ECO:0007669"/>
    <property type="project" value="TreeGrafter"/>
</dbReference>
<dbReference type="Pfam" id="PF07715">
    <property type="entry name" value="Plug"/>
    <property type="match status" value="1"/>
</dbReference>
<proteinExistence type="inferred from homology"/>
<evidence type="ECO:0000256" key="1">
    <source>
        <dbReference type="ARBA" id="ARBA00022729"/>
    </source>
</evidence>
<dbReference type="EMBL" id="PVTR01000011">
    <property type="protein sequence ID" value="PRY85718.1"/>
    <property type="molecule type" value="Genomic_DNA"/>
</dbReference>
<dbReference type="PANTHER" id="PTHR30069:SF29">
    <property type="entry name" value="HEMOGLOBIN AND HEMOGLOBIN-HAPTOGLOBIN-BINDING PROTEIN 1-RELATED"/>
    <property type="match status" value="1"/>
</dbReference>
<name>A0A2T0WG81_9BACT</name>
<dbReference type="Gene3D" id="2.170.130.10">
    <property type="entry name" value="TonB-dependent receptor, plug domain"/>
    <property type="match status" value="1"/>
</dbReference>
<keyword evidence="2" id="KW-0812">Transmembrane</keyword>
<dbReference type="RefSeq" id="WP_106134891.1">
    <property type="nucleotide sequence ID" value="NZ_PVTR01000011.1"/>
</dbReference>
<keyword evidence="4" id="KW-0675">Receptor</keyword>
<accession>A0A2T0WG81</accession>
<keyword evidence="1" id="KW-0732">Signal</keyword>
<comment type="similarity">
    <text evidence="2">Belongs to the TonB-dependent receptor family.</text>
</comment>
<sequence>MCTINLIKKTSFLFLLIFLIAAIGPTEKLAEKIKENLKSFQLYYSPEKVYLHHDKPYYMAGELLWLKAYVVDAASLQSTNRSGVLYVDLIDSSNQAIERLTLPIEEGQAFGDISLPDNLDEGIYRLSAFTSWMRNFGEETFFQKDIYILGSKEDPRPKSTGSNAGFDLQFFPEGGDLIQGLHQELAFKALDSNGYGISFSATVIDDTGNEILDIKDQHAGMGSFSFTPEPDKQYFVKLDQEDGSDAEFPLPIAKKRGYILSVDEVSDPENILLRVATNIEEQRPLHIFGISQDQLLYDEAVLTHASKTFESKVPKSDFPTGVVRFTLALEDGEPLAERLVFVRHPKKNNLKVISEKDAYFTREEVKLSIQSEGGAEISHISVSVTANTLVNQPKHQENIETYLLMSSDLKGYVEDPGYYFENRETEKQSALRTLMMTQGWRRFGWDDLVSDRFPIIRFQNERDLNIRGRLVDNKGNPISEGEALLYLKDKYTTFMIAPTDDKGYFTFKGFYFKGNIPVVVQGTDKRGRRDNVEVQMLGMDDIQPTIDKGISLSPQFIQALPDHYISYTQEQFQSIETEVWGMELDDLLLQEVVVEGRAEVFKPFKLHTRADAVIYQSQLPVAPSGNVLEVLQGRVAGLQVMPDGMNQFRAVIRGQGPPLYLWDGIPIGESTLQSINQFDIERIEILKGPGSAGIYGGRAGNGVIAFFSKSGLDEEEVDLESGKHITLHHAAGFNRTRQFYSPVYETSEYYDLPDLRSTIYWNPTVPIMKNSVRELRFFTSDTPGTYQVTIEGITDSGEPLYQSFTLDVGNDTLEEN</sequence>